<protein>
    <submittedName>
        <fullName evidence="1">Uncharacterized protein</fullName>
    </submittedName>
</protein>
<organism evidence="1 2">
    <name type="scientific">Hyalomma asiaticum</name>
    <name type="common">Tick</name>
    <dbReference type="NCBI Taxonomy" id="266040"/>
    <lineage>
        <taxon>Eukaryota</taxon>
        <taxon>Metazoa</taxon>
        <taxon>Ecdysozoa</taxon>
        <taxon>Arthropoda</taxon>
        <taxon>Chelicerata</taxon>
        <taxon>Arachnida</taxon>
        <taxon>Acari</taxon>
        <taxon>Parasitiformes</taxon>
        <taxon>Ixodida</taxon>
        <taxon>Ixodoidea</taxon>
        <taxon>Ixodidae</taxon>
        <taxon>Hyalomminae</taxon>
        <taxon>Hyalomma</taxon>
    </lineage>
</organism>
<comment type="caution">
    <text evidence="1">The sequence shown here is derived from an EMBL/GenBank/DDBJ whole genome shotgun (WGS) entry which is preliminary data.</text>
</comment>
<accession>A0ACB7RKS0</accession>
<dbReference type="EMBL" id="CM023489">
    <property type="protein sequence ID" value="KAH6922376.1"/>
    <property type="molecule type" value="Genomic_DNA"/>
</dbReference>
<dbReference type="Proteomes" id="UP000821845">
    <property type="component" value="Chromosome 9"/>
</dbReference>
<proteinExistence type="predicted"/>
<keyword evidence="2" id="KW-1185">Reference proteome</keyword>
<sequence length="68" mass="8063">MSWSPDEKRLYPPTMIGFRPKPQDMMLNTTLSTAPRHCGNVRAFDDVMHEVAMENWEWDLEPSRPDWN</sequence>
<evidence type="ECO:0000313" key="1">
    <source>
        <dbReference type="EMBL" id="KAH6922376.1"/>
    </source>
</evidence>
<evidence type="ECO:0000313" key="2">
    <source>
        <dbReference type="Proteomes" id="UP000821845"/>
    </source>
</evidence>
<reference evidence="1" key="1">
    <citation type="submission" date="2020-05" db="EMBL/GenBank/DDBJ databases">
        <title>Large-scale comparative analyses of tick genomes elucidate their genetic diversity and vector capacities.</title>
        <authorList>
            <person name="Jia N."/>
            <person name="Wang J."/>
            <person name="Shi W."/>
            <person name="Du L."/>
            <person name="Sun Y."/>
            <person name="Zhan W."/>
            <person name="Jiang J."/>
            <person name="Wang Q."/>
            <person name="Zhang B."/>
            <person name="Ji P."/>
            <person name="Sakyi L.B."/>
            <person name="Cui X."/>
            <person name="Yuan T."/>
            <person name="Jiang B."/>
            <person name="Yang W."/>
            <person name="Lam T.T.-Y."/>
            <person name="Chang Q."/>
            <person name="Ding S."/>
            <person name="Wang X."/>
            <person name="Zhu J."/>
            <person name="Ruan X."/>
            <person name="Zhao L."/>
            <person name="Wei J."/>
            <person name="Que T."/>
            <person name="Du C."/>
            <person name="Cheng J."/>
            <person name="Dai P."/>
            <person name="Han X."/>
            <person name="Huang E."/>
            <person name="Gao Y."/>
            <person name="Liu J."/>
            <person name="Shao H."/>
            <person name="Ye R."/>
            <person name="Li L."/>
            <person name="Wei W."/>
            <person name="Wang X."/>
            <person name="Wang C."/>
            <person name="Yang T."/>
            <person name="Huo Q."/>
            <person name="Li W."/>
            <person name="Guo W."/>
            <person name="Chen H."/>
            <person name="Zhou L."/>
            <person name="Ni X."/>
            <person name="Tian J."/>
            <person name="Zhou Y."/>
            <person name="Sheng Y."/>
            <person name="Liu T."/>
            <person name="Pan Y."/>
            <person name="Xia L."/>
            <person name="Li J."/>
            <person name="Zhao F."/>
            <person name="Cao W."/>
        </authorList>
    </citation>
    <scope>NUCLEOTIDE SEQUENCE</scope>
    <source>
        <strain evidence="1">Hyas-2018</strain>
    </source>
</reference>
<name>A0ACB7RKS0_HYAAI</name>
<gene>
    <name evidence="1" type="ORF">HPB50_013416</name>
</gene>